<reference evidence="1 2" key="1">
    <citation type="submission" date="2019-06" db="EMBL/GenBank/DDBJ databases">
        <title>Whole genome shotgun sequence of Brevibacillus parabrevis NBRC 12334.</title>
        <authorList>
            <person name="Hosoyama A."/>
            <person name="Uohara A."/>
            <person name="Ohji S."/>
            <person name="Ichikawa N."/>
        </authorList>
    </citation>
    <scope>NUCLEOTIDE SEQUENCE [LARGE SCALE GENOMIC DNA]</scope>
    <source>
        <strain evidence="1 2">NBRC 12334</strain>
    </source>
</reference>
<gene>
    <name evidence="1" type="ORF">BPA01_27280</name>
</gene>
<sequence length="224" mass="24551">MKRIACLHAHHSNIALLADAFAALDVELVHFVDPGILLQSTGAVVLAIEQAHAKLRDHLQWMSRCSADAVIITCTQYASYLTPEDEASFAVPIFTIDGPLLQELSLDPGAKLLLFSNPATVEPTMNRLRSYAQATGSDPAIELHIIENSFDLLMANRQEAYYAKIKEALHHLQLARPGIALAAAQLSMGPAVEQFSRETGQLVAHPLKSLTSNVCERLSLTRYR</sequence>
<protein>
    <recommendedName>
        <fullName evidence="3">Asp/Glu racemase</fullName>
    </recommendedName>
</protein>
<comment type="caution">
    <text evidence="1">The sequence shown here is derived from an EMBL/GenBank/DDBJ whole genome shotgun (WGS) entry which is preliminary data.</text>
</comment>
<dbReference type="STRING" id="54914.AV540_18930"/>
<organism evidence="1 2">
    <name type="scientific">Brevibacillus parabrevis</name>
    <dbReference type="NCBI Taxonomy" id="54914"/>
    <lineage>
        <taxon>Bacteria</taxon>
        <taxon>Bacillati</taxon>
        <taxon>Bacillota</taxon>
        <taxon>Bacilli</taxon>
        <taxon>Bacillales</taxon>
        <taxon>Paenibacillaceae</taxon>
        <taxon>Brevibacillus</taxon>
    </lineage>
</organism>
<evidence type="ECO:0000313" key="2">
    <source>
        <dbReference type="Proteomes" id="UP000316882"/>
    </source>
</evidence>
<dbReference type="AlphaFoldDB" id="A0A4Y3PP64"/>
<proteinExistence type="predicted"/>
<dbReference type="RefSeq" id="WP_122964937.1">
    <property type="nucleotide sequence ID" value="NZ_BJMH01000011.1"/>
</dbReference>
<accession>A0A4Y3PP64</accession>
<keyword evidence="2" id="KW-1185">Reference proteome</keyword>
<evidence type="ECO:0000313" key="1">
    <source>
        <dbReference type="EMBL" id="GEB33148.1"/>
    </source>
</evidence>
<dbReference type="EMBL" id="BJMH01000011">
    <property type="protein sequence ID" value="GEB33148.1"/>
    <property type="molecule type" value="Genomic_DNA"/>
</dbReference>
<name>A0A4Y3PP64_BREPA</name>
<dbReference type="Proteomes" id="UP000316882">
    <property type="component" value="Unassembled WGS sequence"/>
</dbReference>
<evidence type="ECO:0008006" key="3">
    <source>
        <dbReference type="Google" id="ProtNLM"/>
    </source>
</evidence>